<accession>A0AAD7DLY9</accession>
<dbReference type="InterPro" id="IPR012664">
    <property type="entry name" value="CHP02452"/>
</dbReference>
<dbReference type="NCBIfam" id="TIGR02452">
    <property type="entry name" value="TIGR02452 family protein"/>
    <property type="match status" value="1"/>
</dbReference>
<dbReference type="PANTHER" id="PTHR35596">
    <property type="entry name" value="DUF2263 DOMAIN-CONTAINING PROTEIN"/>
    <property type="match status" value="1"/>
</dbReference>
<sequence length="308" mass="34177">MAQGRCYILVVERDDVICDSLHKASFSSIPSWPPKLKARRVITEDTIERSPAIVLEHKAQGASADSTFIPSQLPALDQKSCPNPEHIPAPVEVINTDSFAVARTILASDPTQKVAVLNLASDILPAGPWLQVMTTTQEEALCYPSTLYITLKESYYPWPNLGEGCVAGVYSPGVVVFRDDLDHDCVELSLDERHIVSVITVAAPAWPDLTLDRQAFESPSTLMFLREKIRLVYRMAAHNGQQYLVLGAMGCGAYAWPPRLVAIEMRNILLEPEFRGWFEKVVFAIYSRPGNGPGNFEIFEDVFKGVEV</sequence>
<dbReference type="Gene3D" id="3.40.220.10">
    <property type="entry name" value="Leucine Aminopeptidase, subunit E, domain 1"/>
    <property type="match status" value="1"/>
</dbReference>
<reference evidence="2" key="1">
    <citation type="submission" date="2023-03" db="EMBL/GenBank/DDBJ databases">
        <title>Massive genome expansion in bonnet fungi (Mycena s.s.) driven by repeated elements and novel gene families across ecological guilds.</title>
        <authorList>
            <consortium name="Lawrence Berkeley National Laboratory"/>
            <person name="Harder C.B."/>
            <person name="Miyauchi S."/>
            <person name="Viragh M."/>
            <person name="Kuo A."/>
            <person name="Thoen E."/>
            <person name="Andreopoulos B."/>
            <person name="Lu D."/>
            <person name="Skrede I."/>
            <person name="Drula E."/>
            <person name="Henrissat B."/>
            <person name="Morin E."/>
            <person name="Kohler A."/>
            <person name="Barry K."/>
            <person name="LaButti K."/>
            <person name="Morin E."/>
            <person name="Salamov A."/>
            <person name="Lipzen A."/>
            <person name="Mereny Z."/>
            <person name="Hegedus B."/>
            <person name="Baldrian P."/>
            <person name="Stursova M."/>
            <person name="Weitz H."/>
            <person name="Taylor A."/>
            <person name="Grigoriev I.V."/>
            <person name="Nagy L.G."/>
            <person name="Martin F."/>
            <person name="Kauserud H."/>
        </authorList>
    </citation>
    <scope>NUCLEOTIDE SEQUENCE</scope>
    <source>
        <strain evidence="2">CBHHK067</strain>
    </source>
</reference>
<feature type="domain" description="Microbial-type PARG catalytic" evidence="1">
    <location>
        <begin position="64"/>
        <end position="179"/>
    </location>
</feature>
<protein>
    <recommendedName>
        <fullName evidence="1">Microbial-type PARG catalytic domain-containing protein</fullName>
    </recommendedName>
</protein>
<dbReference type="Pfam" id="PF10021">
    <property type="entry name" value="PARG_cat_microb"/>
    <property type="match status" value="1"/>
</dbReference>
<organism evidence="2 3">
    <name type="scientific">Mycena rosella</name>
    <name type="common">Pink bonnet</name>
    <name type="synonym">Agaricus rosellus</name>
    <dbReference type="NCBI Taxonomy" id="1033263"/>
    <lineage>
        <taxon>Eukaryota</taxon>
        <taxon>Fungi</taxon>
        <taxon>Dikarya</taxon>
        <taxon>Basidiomycota</taxon>
        <taxon>Agaricomycotina</taxon>
        <taxon>Agaricomycetes</taxon>
        <taxon>Agaricomycetidae</taxon>
        <taxon>Agaricales</taxon>
        <taxon>Marasmiineae</taxon>
        <taxon>Mycenaceae</taxon>
        <taxon>Mycena</taxon>
    </lineage>
</organism>
<dbReference type="PANTHER" id="PTHR35596:SF1">
    <property type="entry name" value="MICROBIAL-TYPE PARG CATALYTIC DOMAIN-CONTAINING PROTEIN"/>
    <property type="match status" value="1"/>
</dbReference>
<dbReference type="InterPro" id="IPR019261">
    <property type="entry name" value="PARG_cat_microbial"/>
</dbReference>
<dbReference type="EMBL" id="JARKIE010000040">
    <property type="protein sequence ID" value="KAJ7694846.1"/>
    <property type="molecule type" value="Genomic_DNA"/>
</dbReference>
<name>A0AAD7DLY9_MYCRO</name>
<keyword evidence="3" id="KW-1185">Reference proteome</keyword>
<dbReference type="Proteomes" id="UP001221757">
    <property type="component" value="Unassembled WGS sequence"/>
</dbReference>
<dbReference type="AlphaFoldDB" id="A0AAD7DLY9"/>
<dbReference type="InterPro" id="IPR043472">
    <property type="entry name" value="Macro_dom-like"/>
</dbReference>
<evidence type="ECO:0000313" key="3">
    <source>
        <dbReference type="Proteomes" id="UP001221757"/>
    </source>
</evidence>
<comment type="caution">
    <text evidence="2">The sequence shown here is derived from an EMBL/GenBank/DDBJ whole genome shotgun (WGS) entry which is preliminary data.</text>
</comment>
<evidence type="ECO:0000259" key="1">
    <source>
        <dbReference type="Pfam" id="PF10021"/>
    </source>
</evidence>
<gene>
    <name evidence="2" type="ORF">B0H17DRAFT_1274339</name>
</gene>
<evidence type="ECO:0000313" key="2">
    <source>
        <dbReference type="EMBL" id="KAJ7694846.1"/>
    </source>
</evidence>
<proteinExistence type="predicted"/>
<dbReference type="SUPFAM" id="SSF52949">
    <property type="entry name" value="Macro domain-like"/>
    <property type="match status" value="1"/>
</dbReference>